<dbReference type="Gene3D" id="3.30.565.10">
    <property type="entry name" value="Histidine kinase-like ATPase, C-terminal domain"/>
    <property type="match status" value="1"/>
</dbReference>
<dbReference type="InterPro" id="IPR004358">
    <property type="entry name" value="Sig_transdc_His_kin-like_C"/>
</dbReference>
<dbReference type="SMART" id="SM00388">
    <property type="entry name" value="HisKA"/>
    <property type="match status" value="1"/>
</dbReference>
<dbReference type="AlphaFoldDB" id="A0A1M7KJT9"/>
<keyword evidence="8" id="KW-0472">Membrane</keyword>
<dbReference type="InterPro" id="IPR005467">
    <property type="entry name" value="His_kinase_dom"/>
</dbReference>
<evidence type="ECO:0000256" key="1">
    <source>
        <dbReference type="ARBA" id="ARBA00000085"/>
    </source>
</evidence>
<dbReference type="Pfam" id="PF02518">
    <property type="entry name" value="HATPase_c"/>
    <property type="match status" value="1"/>
</dbReference>
<evidence type="ECO:0000256" key="6">
    <source>
        <dbReference type="ARBA" id="ARBA00022777"/>
    </source>
</evidence>
<feature type="transmembrane region" description="Helical" evidence="8">
    <location>
        <begin position="27"/>
        <end position="44"/>
    </location>
</feature>
<dbReference type="SMART" id="SM00387">
    <property type="entry name" value="HATPase_c"/>
    <property type="match status" value="1"/>
</dbReference>
<keyword evidence="8" id="KW-0812">Transmembrane</keyword>
<dbReference type="EMBL" id="FRCP01000014">
    <property type="protein sequence ID" value="SHM65662.1"/>
    <property type="molecule type" value="Genomic_DNA"/>
</dbReference>
<dbReference type="Pfam" id="PF00512">
    <property type="entry name" value="HisKA"/>
    <property type="match status" value="1"/>
</dbReference>
<evidence type="ECO:0000256" key="2">
    <source>
        <dbReference type="ARBA" id="ARBA00004370"/>
    </source>
</evidence>
<evidence type="ECO:0000256" key="8">
    <source>
        <dbReference type="SAM" id="Phobius"/>
    </source>
</evidence>
<gene>
    <name evidence="10" type="ORF">SAMN02746066_02764</name>
</gene>
<dbReference type="PANTHER" id="PTHR45453:SF1">
    <property type="entry name" value="PHOSPHATE REGULON SENSOR PROTEIN PHOR"/>
    <property type="match status" value="1"/>
</dbReference>
<dbReference type="Gene3D" id="1.10.287.130">
    <property type="match status" value="1"/>
</dbReference>
<feature type="transmembrane region" description="Helical" evidence="8">
    <location>
        <begin position="5"/>
        <end position="21"/>
    </location>
</feature>
<evidence type="ECO:0000313" key="11">
    <source>
        <dbReference type="Proteomes" id="UP000184038"/>
    </source>
</evidence>
<dbReference type="GO" id="GO:0000155">
    <property type="term" value="F:phosphorelay sensor kinase activity"/>
    <property type="evidence" value="ECO:0007669"/>
    <property type="project" value="InterPro"/>
</dbReference>
<evidence type="ECO:0000256" key="5">
    <source>
        <dbReference type="ARBA" id="ARBA00022679"/>
    </source>
</evidence>
<dbReference type="SUPFAM" id="SSF47384">
    <property type="entry name" value="Homodimeric domain of signal transducing histidine kinase"/>
    <property type="match status" value="1"/>
</dbReference>
<dbReference type="SUPFAM" id="SSF55874">
    <property type="entry name" value="ATPase domain of HSP90 chaperone/DNA topoisomerase II/histidine kinase"/>
    <property type="match status" value="1"/>
</dbReference>
<accession>A0A1M7KJT9</accession>
<evidence type="ECO:0000256" key="7">
    <source>
        <dbReference type="ARBA" id="ARBA00023012"/>
    </source>
</evidence>
<protein>
    <recommendedName>
        <fullName evidence="3">histidine kinase</fullName>
        <ecNumber evidence="3">2.7.13.3</ecNumber>
    </recommendedName>
</protein>
<dbReference type="InterPro" id="IPR036890">
    <property type="entry name" value="HATPase_C_sf"/>
</dbReference>
<evidence type="ECO:0000256" key="3">
    <source>
        <dbReference type="ARBA" id="ARBA00012438"/>
    </source>
</evidence>
<dbReference type="GO" id="GO:0005886">
    <property type="term" value="C:plasma membrane"/>
    <property type="evidence" value="ECO:0007669"/>
    <property type="project" value="TreeGrafter"/>
</dbReference>
<dbReference type="InterPro" id="IPR036097">
    <property type="entry name" value="HisK_dim/P_sf"/>
</dbReference>
<dbReference type="InterPro" id="IPR003594">
    <property type="entry name" value="HATPase_dom"/>
</dbReference>
<dbReference type="InterPro" id="IPR050351">
    <property type="entry name" value="BphY/WalK/GraS-like"/>
</dbReference>
<evidence type="ECO:0000313" key="10">
    <source>
        <dbReference type="EMBL" id="SHM65662.1"/>
    </source>
</evidence>
<keyword evidence="5" id="KW-0808">Transferase</keyword>
<keyword evidence="4" id="KW-0597">Phosphoprotein</keyword>
<reference evidence="10 11" key="1">
    <citation type="submission" date="2016-11" db="EMBL/GenBank/DDBJ databases">
        <authorList>
            <person name="Jaros S."/>
            <person name="Januszkiewicz K."/>
            <person name="Wedrychowicz H."/>
        </authorList>
    </citation>
    <scope>NUCLEOTIDE SEQUENCE [LARGE SCALE GENOMIC DNA]</scope>
    <source>
        <strain evidence="10 11">DSM 15930</strain>
    </source>
</reference>
<keyword evidence="6 10" id="KW-0418">Kinase</keyword>
<evidence type="ECO:0000259" key="9">
    <source>
        <dbReference type="PROSITE" id="PS50109"/>
    </source>
</evidence>
<sequence>MKKIYICFGLIYSVLFLLTLLSNVSRVIIGFSFLILSFLFIYFIRRSLLEFIRLLEDILDNMIEGKEINEQNLDYRDDLFSKIMHKLWKMNSIHQHTQEILENEKNNIEGMVSDIAHQVKTPMTNIKMYHEILFGQLQDQDKYIDTFGIIQSQVNKLDFLIQSILKISELEIGIINLNQEKTTIKSCLMIALENVLLSAKRKNVEIKIYGEMNLEVYCDTKWTAEALFNILDNAIKYTKPNGLVEIYTETIGIYNGICIQDNGIGIDNKNITKIFNRFYREKNDGYIEGVGIGLSLTREIVMKQGGYITVKSVKHKWSKFSIYLPKNEFVVGIINEKL</sequence>
<dbReference type="EC" id="2.7.13.3" evidence="3"/>
<keyword evidence="8" id="KW-1133">Transmembrane helix</keyword>
<organism evidence="10 11">
    <name type="scientific">Anaerosporobacter mobilis DSM 15930</name>
    <dbReference type="NCBI Taxonomy" id="1120996"/>
    <lineage>
        <taxon>Bacteria</taxon>
        <taxon>Bacillati</taxon>
        <taxon>Bacillota</taxon>
        <taxon>Clostridia</taxon>
        <taxon>Lachnospirales</taxon>
        <taxon>Lachnospiraceae</taxon>
        <taxon>Anaerosporobacter</taxon>
    </lineage>
</organism>
<dbReference type="PROSITE" id="PS50109">
    <property type="entry name" value="HIS_KIN"/>
    <property type="match status" value="1"/>
</dbReference>
<keyword evidence="11" id="KW-1185">Reference proteome</keyword>
<dbReference type="STRING" id="1120996.SAMN02746066_02764"/>
<name>A0A1M7KJT9_9FIRM</name>
<dbReference type="CDD" id="cd00082">
    <property type="entry name" value="HisKA"/>
    <property type="match status" value="1"/>
</dbReference>
<dbReference type="PRINTS" id="PR00344">
    <property type="entry name" value="BCTRLSENSOR"/>
</dbReference>
<keyword evidence="7" id="KW-0902">Two-component regulatory system</keyword>
<comment type="subcellular location">
    <subcellularLocation>
        <location evidence="2">Membrane</location>
    </subcellularLocation>
</comment>
<proteinExistence type="predicted"/>
<feature type="domain" description="Histidine kinase" evidence="9">
    <location>
        <begin position="114"/>
        <end position="328"/>
    </location>
</feature>
<dbReference type="GO" id="GO:0004721">
    <property type="term" value="F:phosphoprotein phosphatase activity"/>
    <property type="evidence" value="ECO:0007669"/>
    <property type="project" value="TreeGrafter"/>
</dbReference>
<dbReference type="PANTHER" id="PTHR45453">
    <property type="entry name" value="PHOSPHATE REGULON SENSOR PROTEIN PHOR"/>
    <property type="match status" value="1"/>
</dbReference>
<comment type="catalytic activity">
    <reaction evidence="1">
        <text>ATP + protein L-histidine = ADP + protein N-phospho-L-histidine.</text>
        <dbReference type="EC" id="2.7.13.3"/>
    </reaction>
</comment>
<dbReference type="Proteomes" id="UP000184038">
    <property type="component" value="Unassembled WGS sequence"/>
</dbReference>
<evidence type="ECO:0000256" key="4">
    <source>
        <dbReference type="ARBA" id="ARBA00022553"/>
    </source>
</evidence>
<dbReference type="InterPro" id="IPR003661">
    <property type="entry name" value="HisK_dim/P_dom"/>
</dbReference>
<dbReference type="GO" id="GO:0016036">
    <property type="term" value="P:cellular response to phosphate starvation"/>
    <property type="evidence" value="ECO:0007669"/>
    <property type="project" value="TreeGrafter"/>
</dbReference>
<dbReference type="CDD" id="cd00075">
    <property type="entry name" value="HATPase"/>
    <property type="match status" value="1"/>
</dbReference>
<dbReference type="RefSeq" id="WP_170865497.1">
    <property type="nucleotide sequence ID" value="NZ_FRCP01000014.1"/>
</dbReference>